<keyword evidence="1" id="KW-0175">Coiled coil</keyword>
<organism evidence="2">
    <name type="scientific">Eutreptiella gymnastica</name>
    <dbReference type="NCBI Taxonomy" id="73025"/>
    <lineage>
        <taxon>Eukaryota</taxon>
        <taxon>Discoba</taxon>
        <taxon>Euglenozoa</taxon>
        <taxon>Euglenida</taxon>
        <taxon>Spirocuta</taxon>
        <taxon>Euglenophyceae</taxon>
        <taxon>Eutreptiales</taxon>
        <taxon>Eutreptiaceae</taxon>
        <taxon>Eutreptiella</taxon>
    </lineage>
</organism>
<reference evidence="2" key="1">
    <citation type="submission" date="2021-01" db="EMBL/GenBank/DDBJ databases">
        <authorList>
            <person name="Corre E."/>
            <person name="Pelletier E."/>
            <person name="Niang G."/>
            <person name="Scheremetjew M."/>
            <person name="Finn R."/>
            <person name="Kale V."/>
            <person name="Holt S."/>
            <person name="Cochrane G."/>
            <person name="Meng A."/>
            <person name="Brown T."/>
            <person name="Cohen L."/>
        </authorList>
    </citation>
    <scope>NUCLEOTIDE SEQUENCE</scope>
    <source>
        <strain evidence="2">CCMP1594</strain>
    </source>
</reference>
<evidence type="ECO:0000313" key="2">
    <source>
        <dbReference type="EMBL" id="CAE0843267.1"/>
    </source>
</evidence>
<dbReference type="PROSITE" id="PS51257">
    <property type="entry name" value="PROKAR_LIPOPROTEIN"/>
    <property type="match status" value="1"/>
</dbReference>
<name>A0A7S4GPU3_9EUGL</name>
<evidence type="ECO:0000256" key="1">
    <source>
        <dbReference type="SAM" id="Coils"/>
    </source>
</evidence>
<dbReference type="InterPro" id="IPR053325">
    <property type="entry name" value="H3-Acetyl_Activator"/>
</dbReference>
<dbReference type="AlphaFoldDB" id="A0A7S4GPU3"/>
<proteinExistence type="predicted"/>
<dbReference type="PANTHER" id="PTHR35706:SF1">
    <property type="entry name" value="EMBRYOGENESIS-LIKE PROTEIN"/>
    <property type="match status" value="1"/>
</dbReference>
<protein>
    <recommendedName>
        <fullName evidence="3">Tubulin-specific chaperone A</fullName>
    </recommendedName>
</protein>
<feature type="coiled-coil region" evidence="1">
    <location>
        <begin position="43"/>
        <end position="70"/>
    </location>
</feature>
<dbReference type="EMBL" id="HBJA01152715">
    <property type="protein sequence ID" value="CAE0843267.1"/>
    <property type="molecule type" value="Transcribed_RNA"/>
</dbReference>
<accession>A0A7S4GPU3</accession>
<evidence type="ECO:0008006" key="3">
    <source>
        <dbReference type="Google" id="ProtNLM"/>
    </source>
</evidence>
<dbReference type="PANTHER" id="PTHR35706">
    <property type="entry name" value="F14O23.11 PROTEIN"/>
    <property type="match status" value="1"/>
</dbReference>
<sequence>MNMGRFCCSKGFVLTTRTPFAYLGAQSCRSVRTFQSSCIQLQAKDWKKELDELGEAFAEARVEIEDARESAETVYFKDDYEAAAEMVADVQEMYSNLLETMPAEEAGRLKREQDPKMAQLAEEMQQLKELLH</sequence>
<gene>
    <name evidence="2" type="ORF">EGYM00163_LOCUS52259</name>
</gene>